<dbReference type="GO" id="GO:0015074">
    <property type="term" value="P:DNA integration"/>
    <property type="evidence" value="ECO:0007669"/>
    <property type="project" value="InterPro"/>
</dbReference>
<dbReference type="InterPro" id="IPR041588">
    <property type="entry name" value="Integrase_H2C2"/>
</dbReference>
<reference evidence="3 4" key="1">
    <citation type="submission" date="2015-01" db="EMBL/GenBank/DDBJ databases">
        <title>Evolution of Trichinella species and genotypes.</title>
        <authorList>
            <person name="Korhonen P.K."/>
            <person name="Edoardo P."/>
            <person name="Giuseppe L.R."/>
            <person name="Gasser R.B."/>
        </authorList>
    </citation>
    <scope>NUCLEOTIDE SEQUENCE [LARGE SCALE GENOMIC DNA]</scope>
    <source>
        <strain evidence="3">ISS470</strain>
    </source>
</reference>
<dbReference type="PANTHER" id="PTHR47331">
    <property type="entry name" value="PHD-TYPE DOMAIN-CONTAINING PROTEIN"/>
    <property type="match status" value="1"/>
</dbReference>
<evidence type="ECO:0000313" key="4">
    <source>
        <dbReference type="Proteomes" id="UP000054995"/>
    </source>
</evidence>
<dbReference type="GO" id="GO:0042575">
    <property type="term" value="C:DNA polymerase complex"/>
    <property type="evidence" value="ECO:0007669"/>
    <property type="project" value="UniProtKB-ARBA"/>
</dbReference>
<dbReference type="InterPro" id="IPR036397">
    <property type="entry name" value="RNaseH_sf"/>
</dbReference>
<dbReference type="InterPro" id="IPR012337">
    <property type="entry name" value="RNaseH-like_sf"/>
</dbReference>
<keyword evidence="4" id="KW-1185">Reference proteome</keyword>
<gene>
    <name evidence="3" type="ORF">T4D_11183</name>
</gene>
<name>A0A0V1FA73_TRIPS</name>
<accession>A0A0V1FA73</accession>
<feature type="domain" description="Integrase catalytic" evidence="2">
    <location>
        <begin position="564"/>
        <end position="673"/>
    </location>
</feature>
<dbReference type="SUPFAM" id="SSF53098">
    <property type="entry name" value="Ribonuclease H-like"/>
    <property type="match status" value="1"/>
</dbReference>
<protein>
    <recommendedName>
        <fullName evidence="2">Integrase catalytic domain-containing protein</fullName>
    </recommendedName>
</protein>
<evidence type="ECO:0000256" key="1">
    <source>
        <dbReference type="SAM" id="MobiDB-lite"/>
    </source>
</evidence>
<dbReference type="AlphaFoldDB" id="A0A0V1FA73"/>
<dbReference type="Proteomes" id="UP000054995">
    <property type="component" value="Unassembled WGS sequence"/>
</dbReference>
<dbReference type="InterPro" id="IPR043502">
    <property type="entry name" value="DNA/RNA_pol_sf"/>
</dbReference>
<dbReference type="GO" id="GO:0003676">
    <property type="term" value="F:nucleic acid binding"/>
    <property type="evidence" value="ECO:0007669"/>
    <property type="project" value="InterPro"/>
</dbReference>
<dbReference type="InterPro" id="IPR001584">
    <property type="entry name" value="Integrase_cat-core"/>
</dbReference>
<dbReference type="SUPFAM" id="SSF56672">
    <property type="entry name" value="DNA/RNA polymerases"/>
    <property type="match status" value="1"/>
</dbReference>
<feature type="region of interest" description="Disordered" evidence="1">
    <location>
        <begin position="329"/>
        <end position="355"/>
    </location>
</feature>
<organism evidence="3 4">
    <name type="scientific">Trichinella pseudospiralis</name>
    <name type="common">Parasitic roundworm</name>
    <dbReference type="NCBI Taxonomy" id="6337"/>
    <lineage>
        <taxon>Eukaryota</taxon>
        <taxon>Metazoa</taxon>
        <taxon>Ecdysozoa</taxon>
        <taxon>Nematoda</taxon>
        <taxon>Enoplea</taxon>
        <taxon>Dorylaimia</taxon>
        <taxon>Trichinellida</taxon>
        <taxon>Trichinellidae</taxon>
        <taxon>Trichinella</taxon>
    </lineage>
</organism>
<proteinExistence type="predicted"/>
<evidence type="ECO:0000313" key="3">
    <source>
        <dbReference type="EMBL" id="KRY82674.1"/>
    </source>
</evidence>
<dbReference type="PROSITE" id="PS50994">
    <property type="entry name" value="INTEGRASE"/>
    <property type="match status" value="1"/>
</dbReference>
<sequence length="673" mass="76316">MREENRDACRFPWWDGERRIRSYRLTRVCFGLKCSPFLAMGTVRSHAQRHEESAPRAAKEVLNNMYMDDLATSCNSVEEAQTLVDQLDSLLASGGFHLHKWASNEPDALRAVPAEKTARGTGGCPWKTLGIFWDRNGDHLTFMAPEKIRPQGGNTKRQMLSAAACVSDPLGCLAPFLVRAKILFQSLWEKGADWDEPLPEEVERPWVNWKQELADLPLCRLPRAFVPVPLELTKRIELHAFWDASERAYGEVVYLRLKTPPGSVRVNLVAAKTRVAVKRLSLPSEVTLAWVRSAACRWKPFVRNRVEEIQQLVEPACWRHCPGKSNPADLLRPPRAWPLKRDPSEGNPPLPPDEDQHPHCALLVSVVAHTSTDRLHPEKFSNIERLFRISALCLRFVRNCRSAAGNRRSGPLTAEELDEAEVVWVRIPKKEGFRREIETTLNVNSWRTAVLGAQSRLLQLSPYLDEAATLRVGGRLVRSHLPPSEKHPAILPSDHGITRGLIVHFHLRQLHAGAAQTLATMRQRYWIAQGRSRVRQVIRGCLQCRWAVARPLQPRIAALPEDRTTAAPAFAHVGMDFAGPLFARVTKKTTAPRYVCLITCMVSRTVHLELVPEMSTVRVMQALRRFIAWRGRPAIIQTDNFRSFQSAALELRRLWQAIDVEQVQNELAGQRIQ</sequence>
<evidence type="ECO:0000259" key="2">
    <source>
        <dbReference type="PROSITE" id="PS50994"/>
    </source>
</evidence>
<dbReference type="Gene3D" id="1.10.340.70">
    <property type="match status" value="1"/>
</dbReference>
<dbReference type="Gene3D" id="3.30.420.10">
    <property type="entry name" value="Ribonuclease H-like superfamily/Ribonuclease H"/>
    <property type="match status" value="1"/>
</dbReference>
<dbReference type="OrthoDB" id="5866088at2759"/>
<dbReference type="EMBL" id="JYDT01000165">
    <property type="protein sequence ID" value="KRY82674.1"/>
    <property type="molecule type" value="Genomic_DNA"/>
</dbReference>
<dbReference type="InterPro" id="IPR008042">
    <property type="entry name" value="Retrotrans_Pao"/>
</dbReference>
<dbReference type="Pfam" id="PF05380">
    <property type="entry name" value="Peptidase_A17"/>
    <property type="match status" value="1"/>
</dbReference>
<dbReference type="Pfam" id="PF17921">
    <property type="entry name" value="Integrase_H2C2"/>
    <property type="match status" value="1"/>
</dbReference>
<comment type="caution">
    <text evidence="3">The sequence shown here is derived from an EMBL/GenBank/DDBJ whole genome shotgun (WGS) entry which is preliminary data.</text>
</comment>